<dbReference type="EC" id="3.5.1.88" evidence="2"/>
<keyword evidence="2" id="KW-0408">Iron</keyword>
<comment type="caution">
    <text evidence="3">The sequence shown here is derived from an EMBL/GenBank/DDBJ whole genome shotgun (WGS) entry which is preliminary data.</text>
</comment>
<protein>
    <recommendedName>
        <fullName evidence="2">Peptide deformylase</fullName>
        <shortName evidence="2">PDF</shortName>
        <ecNumber evidence="2">3.5.1.88</ecNumber>
    </recommendedName>
    <alternativeName>
        <fullName evidence="2">Polypeptide deformylase</fullName>
    </alternativeName>
</protein>
<comment type="function">
    <text evidence="2">Removes the formyl group from the N-terminal Met of newly synthesized proteins. Requires at least a dipeptide for an efficient rate of reaction. N-terminal L-methionine is a prerequisite for activity but the enzyme has broad specificity at other positions.</text>
</comment>
<feature type="binding site" evidence="2">
    <location>
        <position position="112"/>
    </location>
    <ligand>
        <name>Fe cation</name>
        <dbReference type="ChEBI" id="CHEBI:24875"/>
    </ligand>
</feature>
<keyword evidence="2" id="KW-0378">Hydrolase</keyword>
<name>A0A1G2NFT3_9BACT</name>
<dbReference type="NCBIfam" id="NF001159">
    <property type="entry name" value="PRK00150.1-3"/>
    <property type="match status" value="1"/>
</dbReference>
<dbReference type="Gene3D" id="3.90.45.10">
    <property type="entry name" value="Peptide deformylase"/>
    <property type="match status" value="1"/>
</dbReference>
<organism evidence="3 4">
    <name type="scientific">Candidatus Taylorbacteria bacterium RIFCSPLOWO2_01_FULL_48_100</name>
    <dbReference type="NCBI Taxonomy" id="1802322"/>
    <lineage>
        <taxon>Bacteria</taxon>
        <taxon>Candidatus Tayloriibacteriota</taxon>
    </lineage>
</organism>
<gene>
    <name evidence="2" type="primary">def</name>
    <name evidence="3" type="ORF">A2938_02270</name>
</gene>
<accession>A0A1G2NFT3</accession>
<proteinExistence type="inferred from homology"/>
<dbReference type="AlphaFoldDB" id="A0A1G2NFT3"/>
<dbReference type="EMBL" id="MHSA01000004">
    <property type="protein sequence ID" value="OHA34945.1"/>
    <property type="molecule type" value="Genomic_DNA"/>
</dbReference>
<dbReference type="PIRSF" id="PIRSF004749">
    <property type="entry name" value="Pep_def"/>
    <property type="match status" value="1"/>
</dbReference>
<comment type="catalytic activity">
    <reaction evidence="2">
        <text>N-terminal N-formyl-L-methionyl-[peptide] + H2O = N-terminal L-methionyl-[peptide] + formate</text>
        <dbReference type="Rhea" id="RHEA:24420"/>
        <dbReference type="Rhea" id="RHEA-COMP:10639"/>
        <dbReference type="Rhea" id="RHEA-COMP:10640"/>
        <dbReference type="ChEBI" id="CHEBI:15377"/>
        <dbReference type="ChEBI" id="CHEBI:15740"/>
        <dbReference type="ChEBI" id="CHEBI:49298"/>
        <dbReference type="ChEBI" id="CHEBI:64731"/>
        <dbReference type="EC" id="3.5.1.88"/>
    </reaction>
</comment>
<dbReference type="GO" id="GO:0046872">
    <property type="term" value="F:metal ion binding"/>
    <property type="evidence" value="ECO:0007669"/>
    <property type="project" value="UniProtKB-KW"/>
</dbReference>
<dbReference type="SUPFAM" id="SSF56420">
    <property type="entry name" value="Peptide deformylase"/>
    <property type="match status" value="1"/>
</dbReference>
<sequence length="181" mass="19965">MPTHTVHIVKDEKTLRFAAREVPLDEIKTEKMRAMLADMSSALAKEDDGVALAAPQIGESVRLFIVSGRVLARLARKSTDETASAHTPPDAVFFNPVLTKISREKQTVEEGCLSLRYLYGQVKRAAKVTLEAYDADGKKITRGAAGLLAQIFQHEVDHLNGILFIDKATDIIDIPPEELKK</sequence>
<dbReference type="CDD" id="cd00487">
    <property type="entry name" value="Pep_deformylase"/>
    <property type="match status" value="1"/>
</dbReference>
<dbReference type="InterPro" id="IPR023635">
    <property type="entry name" value="Peptide_deformylase"/>
</dbReference>
<dbReference type="GO" id="GO:0042586">
    <property type="term" value="F:peptide deformylase activity"/>
    <property type="evidence" value="ECO:0007669"/>
    <property type="project" value="UniProtKB-UniRule"/>
</dbReference>
<dbReference type="PANTHER" id="PTHR10458">
    <property type="entry name" value="PEPTIDE DEFORMYLASE"/>
    <property type="match status" value="1"/>
</dbReference>
<dbReference type="NCBIfam" id="TIGR00079">
    <property type="entry name" value="pept_deformyl"/>
    <property type="match status" value="1"/>
</dbReference>
<comment type="similarity">
    <text evidence="1 2">Belongs to the polypeptide deformylase family.</text>
</comment>
<keyword evidence="2" id="KW-0648">Protein biosynthesis</keyword>
<reference evidence="3 4" key="1">
    <citation type="journal article" date="2016" name="Nat. Commun.">
        <title>Thousands of microbial genomes shed light on interconnected biogeochemical processes in an aquifer system.</title>
        <authorList>
            <person name="Anantharaman K."/>
            <person name="Brown C.T."/>
            <person name="Hug L.A."/>
            <person name="Sharon I."/>
            <person name="Castelle C.J."/>
            <person name="Probst A.J."/>
            <person name="Thomas B.C."/>
            <person name="Singh A."/>
            <person name="Wilkins M.J."/>
            <person name="Karaoz U."/>
            <person name="Brodie E.L."/>
            <person name="Williams K.H."/>
            <person name="Hubbard S.S."/>
            <person name="Banfield J.F."/>
        </authorList>
    </citation>
    <scope>NUCLEOTIDE SEQUENCE [LARGE SCALE GENOMIC DNA]</scope>
</reference>
<dbReference type="HAMAP" id="MF_00163">
    <property type="entry name" value="Pep_deformylase"/>
    <property type="match status" value="1"/>
</dbReference>
<comment type="cofactor">
    <cofactor evidence="2">
        <name>Fe(2+)</name>
        <dbReference type="ChEBI" id="CHEBI:29033"/>
    </cofactor>
    <text evidence="2">Binds 1 Fe(2+) ion.</text>
</comment>
<feature type="binding site" evidence="2">
    <location>
        <position position="154"/>
    </location>
    <ligand>
        <name>Fe cation</name>
        <dbReference type="ChEBI" id="CHEBI:24875"/>
    </ligand>
</feature>
<keyword evidence="2" id="KW-0479">Metal-binding</keyword>
<evidence type="ECO:0000313" key="3">
    <source>
        <dbReference type="EMBL" id="OHA34945.1"/>
    </source>
</evidence>
<feature type="binding site" evidence="2">
    <location>
        <position position="158"/>
    </location>
    <ligand>
        <name>Fe cation</name>
        <dbReference type="ChEBI" id="CHEBI:24875"/>
    </ligand>
</feature>
<evidence type="ECO:0000313" key="4">
    <source>
        <dbReference type="Proteomes" id="UP000177797"/>
    </source>
</evidence>
<dbReference type="GO" id="GO:0006412">
    <property type="term" value="P:translation"/>
    <property type="evidence" value="ECO:0007669"/>
    <property type="project" value="UniProtKB-UniRule"/>
</dbReference>
<dbReference type="Pfam" id="PF01327">
    <property type="entry name" value="Pep_deformylase"/>
    <property type="match status" value="1"/>
</dbReference>
<dbReference type="InterPro" id="IPR036821">
    <property type="entry name" value="Peptide_deformylase_sf"/>
</dbReference>
<dbReference type="PANTHER" id="PTHR10458:SF22">
    <property type="entry name" value="PEPTIDE DEFORMYLASE"/>
    <property type="match status" value="1"/>
</dbReference>
<evidence type="ECO:0000256" key="2">
    <source>
        <dbReference type="HAMAP-Rule" id="MF_00163"/>
    </source>
</evidence>
<dbReference type="Proteomes" id="UP000177797">
    <property type="component" value="Unassembled WGS sequence"/>
</dbReference>
<feature type="active site" evidence="2">
    <location>
        <position position="155"/>
    </location>
</feature>
<evidence type="ECO:0000256" key="1">
    <source>
        <dbReference type="ARBA" id="ARBA00010759"/>
    </source>
</evidence>
<dbReference type="PRINTS" id="PR01576">
    <property type="entry name" value="PDEFORMYLASE"/>
</dbReference>